<reference evidence="1 2" key="1">
    <citation type="submission" date="2021-03" db="EMBL/GenBank/DDBJ databases">
        <title>Genomic Encyclopedia of Type Strains, Phase IV (KMG-IV): sequencing the most valuable type-strain genomes for metagenomic binning, comparative biology and taxonomic classification.</title>
        <authorList>
            <person name="Goeker M."/>
        </authorList>
    </citation>
    <scope>NUCLEOTIDE SEQUENCE [LARGE SCALE GENOMIC DNA]</scope>
    <source>
        <strain evidence="1 2">DSM 23491</strain>
    </source>
</reference>
<proteinExistence type="predicted"/>
<evidence type="ECO:0000313" key="1">
    <source>
        <dbReference type="EMBL" id="MBP1938527.1"/>
    </source>
</evidence>
<sequence>MFDAYYELRKLHPVLYTRLYRNDKSWLDKISPGRIFLEEEKRCFKGGEWLIE</sequence>
<evidence type="ECO:0000313" key="2">
    <source>
        <dbReference type="Proteomes" id="UP001519273"/>
    </source>
</evidence>
<accession>A0ABS4H8E0</accession>
<dbReference type="Proteomes" id="UP001519273">
    <property type="component" value="Unassembled WGS sequence"/>
</dbReference>
<gene>
    <name evidence="1" type="ORF">J2Z20_003449</name>
</gene>
<protein>
    <submittedName>
        <fullName evidence="1">Uncharacterized protein</fullName>
    </submittedName>
</protein>
<keyword evidence="2" id="KW-1185">Reference proteome</keyword>
<name>A0ABS4H8E0_9BACL</name>
<comment type="caution">
    <text evidence="1">The sequence shown here is derived from an EMBL/GenBank/DDBJ whole genome shotgun (WGS) entry which is preliminary data.</text>
</comment>
<organism evidence="1 2">
    <name type="scientific">Paenibacillus sediminis</name>
    <dbReference type="NCBI Taxonomy" id="664909"/>
    <lineage>
        <taxon>Bacteria</taxon>
        <taxon>Bacillati</taxon>
        <taxon>Bacillota</taxon>
        <taxon>Bacilli</taxon>
        <taxon>Bacillales</taxon>
        <taxon>Paenibacillaceae</taxon>
        <taxon>Paenibacillus</taxon>
    </lineage>
</organism>
<dbReference type="EMBL" id="JAGGKP010000016">
    <property type="protein sequence ID" value="MBP1938527.1"/>
    <property type="molecule type" value="Genomic_DNA"/>
</dbReference>